<dbReference type="EMBL" id="JAJOMB010000011">
    <property type="protein sequence ID" value="MCD5313341.1"/>
    <property type="molecule type" value="Genomic_DNA"/>
</dbReference>
<dbReference type="RefSeq" id="WP_231444442.1">
    <property type="nucleotide sequence ID" value="NZ_JAJOMB010000011.1"/>
</dbReference>
<organism evidence="1 2">
    <name type="scientific">Kineosporia babensis</name>
    <dbReference type="NCBI Taxonomy" id="499548"/>
    <lineage>
        <taxon>Bacteria</taxon>
        <taxon>Bacillati</taxon>
        <taxon>Actinomycetota</taxon>
        <taxon>Actinomycetes</taxon>
        <taxon>Kineosporiales</taxon>
        <taxon>Kineosporiaceae</taxon>
        <taxon>Kineosporia</taxon>
    </lineage>
</organism>
<evidence type="ECO:0008006" key="3">
    <source>
        <dbReference type="Google" id="ProtNLM"/>
    </source>
</evidence>
<reference evidence="1" key="1">
    <citation type="submission" date="2021-11" db="EMBL/GenBank/DDBJ databases">
        <title>Streptomyces corallinus and Kineosporia corallina sp. nov., two new coral-derived marine actinobacteria.</title>
        <authorList>
            <person name="Buangrab K."/>
            <person name="Sutthacheep M."/>
            <person name="Yeemin T."/>
            <person name="Harunari E."/>
            <person name="Igarashi Y."/>
            <person name="Sripreechasak P."/>
            <person name="Kanchanasin P."/>
            <person name="Tanasupawat S."/>
            <person name="Phongsopitanun W."/>
        </authorList>
    </citation>
    <scope>NUCLEOTIDE SEQUENCE</scope>
    <source>
        <strain evidence="1">JCM 31032</strain>
    </source>
</reference>
<gene>
    <name evidence="1" type="ORF">LR394_20745</name>
</gene>
<accession>A0A9X1NHF9</accession>
<proteinExistence type="predicted"/>
<dbReference type="AlphaFoldDB" id="A0A9X1NHF9"/>
<protein>
    <recommendedName>
        <fullName evidence="3">Biopolymer transporter Tol</fullName>
    </recommendedName>
</protein>
<evidence type="ECO:0000313" key="2">
    <source>
        <dbReference type="Proteomes" id="UP001138997"/>
    </source>
</evidence>
<keyword evidence="2" id="KW-1185">Reference proteome</keyword>
<sequence>MNLTPDGHHVLIKGRKWRATDPELPEEVGAVLRKELMSARRAVGAALKAENTEAERAARDRVQRAKVALGERGTPWWEQDSDDRKTRWEPLYRELSGNGS</sequence>
<comment type="caution">
    <text evidence="1">The sequence shown here is derived from an EMBL/GenBank/DDBJ whole genome shotgun (WGS) entry which is preliminary data.</text>
</comment>
<evidence type="ECO:0000313" key="1">
    <source>
        <dbReference type="EMBL" id="MCD5313341.1"/>
    </source>
</evidence>
<name>A0A9X1NHF9_9ACTN</name>
<dbReference type="Proteomes" id="UP001138997">
    <property type="component" value="Unassembled WGS sequence"/>
</dbReference>